<dbReference type="Proteomes" id="UP000004994">
    <property type="component" value="Chromosome 1"/>
</dbReference>
<reference evidence="2" key="2">
    <citation type="submission" date="2019-01" db="UniProtKB">
        <authorList>
            <consortium name="EnsemblPlants"/>
        </authorList>
    </citation>
    <scope>IDENTIFICATION</scope>
    <source>
        <strain evidence="2">cv. Heinz 1706</strain>
    </source>
</reference>
<dbReference type="InParanoid" id="A0A3Q7ED91"/>
<dbReference type="AlphaFoldDB" id="A0A3Q7ED91"/>
<feature type="compositionally biased region" description="Basic and acidic residues" evidence="1">
    <location>
        <begin position="1"/>
        <end position="11"/>
    </location>
</feature>
<feature type="region of interest" description="Disordered" evidence="1">
    <location>
        <begin position="64"/>
        <end position="98"/>
    </location>
</feature>
<organism evidence="2">
    <name type="scientific">Solanum lycopersicum</name>
    <name type="common">Tomato</name>
    <name type="synonym">Lycopersicon esculentum</name>
    <dbReference type="NCBI Taxonomy" id="4081"/>
    <lineage>
        <taxon>Eukaryota</taxon>
        <taxon>Viridiplantae</taxon>
        <taxon>Streptophyta</taxon>
        <taxon>Embryophyta</taxon>
        <taxon>Tracheophyta</taxon>
        <taxon>Spermatophyta</taxon>
        <taxon>Magnoliopsida</taxon>
        <taxon>eudicotyledons</taxon>
        <taxon>Gunneridae</taxon>
        <taxon>Pentapetalae</taxon>
        <taxon>asterids</taxon>
        <taxon>lamiids</taxon>
        <taxon>Solanales</taxon>
        <taxon>Solanaceae</taxon>
        <taxon>Solanoideae</taxon>
        <taxon>Solaneae</taxon>
        <taxon>Solanum</taxon>
        <taxon>Solanum subgen. Lycopersicon</taxon>
    </lineage>
</organism>
<dbReference type="PaxDb" id="4081-Solyc01g034100.1.1"/>
<sequence>MNSKNREDGQQPKDMGGKSTPQVEVSDEEGNDGHQATSPIQMEFDVDNQIDTLKNHQVMKDFSELQYPNSNSHHTDETCEHSKDAPSAQTPLHLFEGTMNEDTSCKPYRILHHLVQYLKIHEKP</sequence>
<feature type="region of interest" description="Disordered" evidence="1">
    <location>
        <begin position="1"/>
        <end position="45"/>
    </location>
</feature>
<evidence type="ECO:0000313" key="3">
    <source>
        <dbReference type="Proteomes" id="UP000004994"/>
    </source>
</evidence>
<feature type="compositionally biased region" description="Basic and acidic residues" evidence="1">
    <location>
        <begin position="73"/>
        <end position="84"/>
    </location>
</feature>
<dbReference type="Gramene" id="Solyc01g034085.1.1">
    <property type="protein sequence ID" value="Solyc01g034085.1.1"/>
    <property type="gene ID" value="Solyc01g034085.1"/>
</dbReference>
<evidence type="ECO:0000256" key="1">
    <source>
        <dbReference type="SAM" id="MobiDB-lite"/>
    </source>
</evidence>
<keyword evidence="3" id="KW-1185">Reference proteome</keyword>
<accession>A0A3Q7ED91</accession>
<protein>
    <submittedName>
        <fullName evidence="2">Uncharacterized protein</fullName>
    </submittedName>
</protein>
<name>A0A3Q7ED91_SOLLC</name>
<dbReference type="EnsemblPlants" id="Solyc01g034085.1.1">
    <property type="protein sequence ID" value="Solyc01g034085.1.1"/>
    <property type="gene ID" value="Solyc01g034085.1"/>
</dbReference>
<reference evidence="2" key="1">
    <citation type="journal article" date="2012" name="Nature">
        <title>The tomato genome sequence provides insights into fleshy fruit evolution.</title>
        <authorList>
            <consortium name="Tomato Genome Consortium"/>
        </authorList>
    </citation>
    <scope>NUCLEOTIDE SEQUENCE [LARGE SCALE GENOMIC DNA]</scope>
    <source>
        <strain evidence="2">cv. Heinz 1706</strain>
    </source>
</reference>
<proteinExistence type="predicted"/>
<evidence type="ECO:0000313" key="2">
    <source>
        <dbReference type="EnsemblPlants" id="Solyc01g034085.1.1"/>
    </source>
</evidence>